<keyword evidence="6" id="KW-0812">Transmembrane</keyword>
<dbReference type="InterPro" id="IPR004799">
    <property type="entry name" value="Periplasmic_diS_OxRdtase_DsbE"/>
</dbReference>
<comment type="similarity">
    <text evidence="2">Belongs to the thioredoxin family. DsbE subfamily.</text>
</comment>
<comment type="subcellular location">
    <subcellularLocation>
        <location evidence="1">Cell envelope</location>
    </subcellularLocation>
</comment>
<dbReference type="KEGG" id="amaq:GO499_08915"/>
<protein>
    <submittedName>
        <fullName evidence="8">DsbE family thiol:disulfide interchange protein</fullName>
    </submittedName>
</protein>
<keyword evidence="6" id="KW-0472">Membrane</keyword>
<dbReference type="PANTHER" id="PTHR42852:SF6">
    <property type="entry name" value="THIOL:DISULFIDE INTERCHANGE PROTEIN DSBE"/>
    <property type="match status" value="1"/>
</dbReference>
<evidence type="ECO:0000313" key="9">
    <source>
        <dbReference type="Proteomes" id="UP000464495"/>
    </source>
</evidence>
<keyword evidence="3" id="KW-0201">Cytochrome c-type biogenesis</keyword>
<organism evidence="8 9">
    <name type="scientific">Algicella marina</name>
    <dbReference type="NCBI Taxonomy" id="2683284"/>
    <lineage>
        <taxon>Bacteria</taxon>
        <taxon>Pseudomonadati</taxon>
        <taxon>Pseudomonadota</taxon>
        <taxon>Alphaproteobacteria</taxon>
        <taxon>Rhodobacterales</taxon>
        <taxon>Paracoccaceae</taxon>
        <taxon>Algicella</taxon>
    </lineage>
</organism>
<evidence type="ECO:0000256" key="1">
    <source>
        <dbReference type="ARBA" id="ARBA00004196"/>
    </source>
</evidence>
<keyword evidence="9" id="KW-1185">Reference proteome</keyword>
<evidence type="ECO:0000256" key="5">
    <source>
        <dbReference type="ARBA" id="ARBA00023284"/>
    </source>
</evidence>
<proteinExistence type="inferred from homology"/>
<dbReference type="InterPro" id="IPR013740">
    <property type="entry name" value="Redoxin"/>
</dbReference>
<dbReference type="CDD" id="cd03010">
    <property type="entry name" value="TlpA_like_DsbE"/>
    <property type="match status" value="1"/>
</dbReference>
<evidence type="ECO:0000256" key="2">
    <source>
        <dbReference type="ARBA" id="ARBA00007758"/>
    </source>
</evidence>
<evidence type="ECO:0000313" key="8">
    <source>
        <dbReference type="EMBL" id="QHQ35310.1"/>
    </source>
</evidence>
<dbReference type="AlphaFoldDB" id="A0A6P1T0D2"/>
<dbReference type="SUPFAM" id="SSF52833">
    <property type="entry name" value="Thioredoxin-like"/>
    <property type="match status" value="1"/>
</dbReference>
<dbReference type="Gene3D" id="3.40.30.10">
    <property type="entry name" value="Glutaredoxin"/>
    <property type="match status" value="1"/>
</dbReference>
<name>A0A6P1T0D2_9RHOB</name>
<reference evidence="8 9" key="1">
    <citation type="submission" date="2019-12" db="EMBL/GenBank/DDBJ databases">
        <title>Complete genome sequence of Algicella marina strain 9Alg 56(T) isolated from the red alga Tichocarpus crinitus.</title>
        <authorList>
            <person name="Kim S.-G."/>
            <person name="Nedashkovskaya O.I."/>
        </authorList>
    </citation>
    <scope>NUCLEOTIDE SEQUENCE [LARGE SCALE GENOMIC DNA]</scope>
    <source>
        <strain evidence="8 9">9Alg 56</strain>
    </source>
</reference>
<evidence type="ECO:0000259" key="7">
    <source>
        <dbReference type="PROSITE" id="PS51352"/>
    </source>
</evidence>
<dbReference type="GO" id="GO:0030288">
    <property type="term" value="C:outer membrane-bounded periplasmic space"/>
    <property type="evidence" value="ECO:0007669"/>
    <property type="project" value="InterPro"/>
</dbReference>
<feature type="transmembrane region" description="Helical" evidence="6">
    <location>
        <begin position="6"/>
        <end position="28"/>
    </location>
</feature>
<accession>A0A6P1T0D2</accession>
<dbReference type="PROSITE" id="PS51352">
    <property type="entry name" value="THIOREDOXIN_2"/>
    <property type="match status" value="1"/>
</dbReference>
<dbReference type="Proteomes" id="UP000464495">
    <property type="component" value="Chromosome"/>
</dbReference>
<keyword evidence="4" id="KW-1015">Disulfide bond</keyword>
<sequence length="179" mass="19479">MAERKFNWLLVLPPVIFLSLGGLFWLAFQRDNPDELPSTRIGQVAPGMALTTLGDLPLADREALNAPGVKLVNFWASWCGPCRIEHPYLEELAAEGVEIIGVNYKDQPDNALGFLEELGNPYSAVGADDSGRTGIEWGLYGVPETFVVNGAGEVVLRFPGPVNETALENRIRPAMEAAE</sequence>
<evidence type="ECO:0000256" key="3">
    <source>
        <dbReference type="ARBA" id="ARBA00022748"/>
    </source>
</evidence>
<dbReference type="Pfam" id="PF08534">
    <property type="entry name" value="Redoxin"/>
    <property type="match status" value="1"/>
</dbReference>
<feature type="domain" description="Thioredoxin" evidence="7">
    <location>
        <begin position="39"/>
        <end position="176"/>
    </location>
</feature>
<dbReference type="GO" id="GO:0015036">
    <property type="term" value="F:disulfide oxidoreductase activity"/>
    <property type="evidence" value="ECO:0007669"/>
    <property type="project" value="InterPro"/>
</dbReference>
<dbReference type="InterPro" id="IPR050553">
    <property type="entry name" value="Thioredoxin_ResA/DsbE_sf"/>
</dbReference>
<dbReference type="InterPro" id="IPR013766">
    <property type="entry name" value="Thioredoxin_domain"/>
</dbReference>
<dbReference type="InterPro" id="IPR036249">
    <property type="entry name" value="Thioredoxin-like_sf"/>
</dbReference>
<dbReference type="GO" id="GO:0017004">
    <property type="term" value="P:cytochrome complex assembly"/>
    <property type="evidence" value="ECO:0007669"/>
    <property type="project" value="UniProtKB-KW"/>
</dbReference>
<dbReference type="PANTHER" id="PTHR42852">
    <property type="entry name" value="THIOL:DISULFIDE INTERCHANGE PROTEIN DSBE"/>
    <property type="match status" value="1"/>
</dbReference>
<dbReference type="InterPro" id="IPR017937">
    <property type="entry name" value="Thioredoxin_CS"/>
</dbReference>
<evidence type="ECO:0000256" key="4">
    <source>
        <dbReference type="ARBA" id="ARBA00023157"/>
    </source>
</evidence>
<evidence type="ECO:0000256" key="6">
    <source>
        <dbReference type="SAM" id="Phobius"/>
    </source>
</evidence>
<dbReference type="EMBL" id="CP046620">
    <property type="protein sequence ID" value="QHQ35310.1"/>
    <property type="molecule type" value="Genomic_DNA"/>
</dbReference>
<dbReference type="RefSeq" id="WP_284154942.1">
    <property type="nucleotide sequence ID" value="NZ_CP046620.1"/>
</dbReference>
<gene>
    <name evidence="8" type="ORF">GO499_08915</name>
</gene>
<keyword evidence="6" id="KW-1133">Transmembrane helix</keyword>
<keyword evidence="5" id="KW-0676">Redox-active center</keyword>
<dbReference type="NCBIfam" id="TIGR00385">
    <property type="entry name" value="dsbE"/>
    <property type="match status" value="1"/>
</dbReference>
<dbReference type="PROSITE" id="PS00194">
    <property type="entry name" value="THIOREDOXIN_1"/>
    <property type="match status" value="1"/>
</dbReference>